<dbReference type="InterPro" id="IPR013534">
    <property type="entry name" value="Starch_synth_cat_dom"/>
</dbReference>
<evidence type="ECO:0000256" key="1">
    <source>
        <dbReference type="ARBA" id="ARBA00001478"/>
    </source>
</evidence>
<dbReference type="Proteomes" id="UP000014540">
    <property type="component" value="Unassembled WGS sequence"/>
</dbReference>
<dbReference type="GO" id="GO:0016758">
    <property type="term" value="F:hexosyltransferase activity"/>
    <property type="evidence" value="ECO:0007669"/>
    <property type="project" value="TreeGrafter"/>
</dbReference>
<gene>
    <name evidence="8" type="ORF">LEP1GSC058_2017</name>
</gene>
<evidence type="ECO:0000313" key="8">
    <source>
        <dbReference type="EMBL" id="EPG75300.1"/>
    </source>
</evidence>
<dbReference type="RefSeq" id="WP_016548391.1">
    <property type="nucleotide sequence ID" value="NZ_AKWZ02000003.1"/>
</dbReference>
<organism evidence="8 9">
    <name type="scientific">Leptospira fainei serovar Hurstbridge str. BUT 6</name>
    <dbReference type="NCBI Taxonomy" id="1193011"/>
    <lineage>
        <taxon>Bacteria</taxon>
        <taxon>Pseudomonadati</taxon>
        <taxon>Spirochaetota</taxon>
        <taxon>Spirochaetia</taxon>
        <taxon>Leptospirales</taxon>
        <taxon>Leptospiraceae</taxon>
        <taxon>Leptospira</taxon>
    </lineage>
</organism>
<accession>S3VFM6</accession>
<feature type="domain" description="Glycosyltransferase subfamily 4-like N-terminal" evidence="7">
    <location>
        <begin position="147"/>
        <end position="260"/>
    </location>
</feature>
<evidence type="ECO:0000256" key="2">
    <source>
        <dbReference type="ARBA" id="ARBA00012588"/>
    </source>
</evidence>
<dbReference type="CDD" id="cd03801">
    <property type="entry name" value="GT4_PimA-like"/>
    <property type="match status" value="1"/>
</dbReference>
<dbReference type="PANTHER" id="PTHR45947">
    <property type="entry name" value="SULFOQUINOVOSYL TRANSFERASE SQD2"/>
    <property type="match status" value="1"/>
</dbReference>
<dbReference type="STRING" id="1193011.LEP1GSC058_2017"/>
<evidence type="ECO:0000313" key="9">
    <source>
        <dbReference type="Proteomes" id="UP000014540"/>
    </source>
</evidence>
<dbReference type="InterPro" id="IPR050194">
    <property type="entry name" value="Glycosyltransferase_grp1"/>
</dbReference>
<name>S3VFM6_9LEPT</name>
<dbReference type="PANTHER" id="PTHR45947:SF3">
    <property type="entry name" value="SULFOQUINOVOSYL TRANSFERASE SQD2"/>
    <property type="match status" value="1"/>
</dbReference>
<protein>
    <recommendedName>
        <fullName evidence="2">starch synthase</fullName>
        <ecNumber evidence="2">2.4.1.21</ecNumber>
    </recommendedName>
</protein>
<sequence>MNNIDQKNTPPKNIFMLGWEYPPHIAGGLGVACKGIVNSLSKLGHTIFLLVPKLHGDEEQIDGVNLLDINSGWQLLGQEDQNELIQSHSFNAQESSDRLNFSPYSTFTGGNDYTYRSSETLVGSEEKIGIKENRTTAIAPIHISGGYGPVIFHDIHKYADFAAKVAGVLQPDLIHAHDWMTFPAAKKIRNALPAEIILHFHATEYDRSGENQNDYIKSIEKDACEFSDKIITVSDYTKNLLQERYLANPDKIFVAHNGVSENEESENFECQETSIDDPIVLFLGRITYQKGPDYFIQAAAKIIREVPNVRFVMAGTGDLHHRMIELSADLGIGKHFHYTGYLNKESAHRLYEISDLYIMPSVSEPFGLTALEAMSHNLPVILSNQSGVSEVVNQCLKVNFWDTEELAAKTIALLKNRMLRDLMGQEAKKDASKLTWHNNAKKIEEVYRRKV</sequence>
<feature type="domain" description="Glycosyl transferase family 1" evidence="5">
    <location>
        <begin position="275"/>
        <end position="429"/>
    </location>
</feature>
<dbReference type="PROSITE" id="PS51257">
    <property type="entry name" value="PROKAR_LIPOPROTEIN"/>
    <property type="match status" value="1"/>
</dbReference>
<dbReference type="InterPro" id="IPR028098">
    <property type="entry name" value="Glyco_trans_4-like_N"/>
</dbReference>
<dbReference type="SUPFAM" id="SSF53756">
    <property type="entry name" value="UDP-Glycosyltransferase/glycogen phosphorylase"/>
    <property type="match status" value="1"/>
</dbReference>
<feature type="domain" description="Starch synthase catalytic" evidence="6">
    <location>
        <begin position="13"/>
        <end position="61"/>
    </location>
</feature>
<proteinExistence type="predicted"/>
<dbReference type="EC" id="2.4.1.21" evidence="2"/>
<dbReference type="Gene3D" id="3.40.50.2000">
    <property type="entry name" value="Glycogen Phosphorylase B"/>
    <property type="match status" value="2"/>
</dbReference>
<keyword evidence="9" id="KW-1185">Reference proteome</keyword>
<evidence type="ECO:0000259" key="7">
    <source>
        <dbReference type="Pfam" id="PF13439"/>
    </source>
</evidence>
<keyword evidence="3 8" id="KW-0328">Glycosyltransferase</keyword>
<dbReference type="Pfam" id="PF00534">
    <property type="entry name" value="Glycos_transf_1"/>
    <property type="match status" value="1"/>
</dbReference>
<dbReference type="EMBL" id="AKWZ02000003">
    <property type="protein sequence ID" value="EPG75300.1"/>
    <property type="molecule type" value="Genomic_DNA"/>
</dbReference>
<evidence type="ECO:0000256" key="4">
    <source>
        <dbReference type="ARBA" id="ARBA00022679"/>
    </source>
</evidence>
<comment type="catalytic activity">
    <reaction evidence="1">
        <text>[(1-&gt;4)-alpha-D-glucosyl](n) + ADP-alpha-D-glucose = [(1-&gt;4)-alpha-D-glucosyl](n+1) + ADP + H(+)</text>
        <dbReference type="Rhea" id="RHEA:18189"/>
        <dbReference type="Rhea" id="RHEA-COMP:9584"/>
        <dbReference type="Rhea" id="RHEA-COMP:9587"/>
        <dbReference type="ChEBI" id="CHEBI:15378"/>
        <dbReference type="ChEBI" id="CHEBI:15444"/>
        <dbReference type="ChEBI" id="CHEBI:57498"/>
        <dbReference type="ChEBI" id="CHEBI:456216"/>
        <dbReference type="EC" id="2.4.1.21"/>
    </reaction>
</comment>
<dbReference type="Pfam" id="PF08323">
    <property type="entry name" value="Glyco_transf_5"/>
    <property type="match status" value="1"/>
</dbReference>
<dbReference type="AlphaFoldDB" id="S3VFM6"/>
<dbReference type="Pfam" id="PF13439">
    <property type="entry name" value="Glyco_transf_4"/>
    <property type="match status" value="1"/>
</dbReference>
<reference evidence="8" key="1">
    <citation type="submission" date="2013-04" db="EMBL/GenBank/DDBJ databases">
        <authorList>
            <person name="Harkins D.M."/>
            <person name="Durkin A.S."/>
            <person name="Selengut J.D."/>
            <person name="Sanka R."/>
            <person name="DePew J."/>
            <person name="Purushe J."/>
            <person name="Ahmed A."/>
            <person name="van der Linden H."/>
            <person name="Goris M.G.A."/>
            <person name="Hartskeerl R.A."/>
            <person name="Vinetz J.M."/>
            <person name="Sutton G.G."/>
            <person name="Nelson W.C."/>
            <person name="Fouts D.E."/>
        </authorList>
    </citation>
    <scope>NUCLEOTIDE SEQUENCE [LARGE SCALE GENOMIC DNA]</scope>
    <source>
        <strain evidence="8">BUT 6</strain>
    </source>
</reference>
<comment type="caution">
    <text evidence="8">The sequence shown here is derived from an EMBL/GenBank/DDBJ whole genome shotgun (WGS) entry which is preliminary data.</text>
</comment>
<evidence type="ECO:0000259" key="5">
    <source>
        <dbReference type="Pfam" id="PF00534"/>
    </source>
</evidence>
<evidence type="ECO:0000256" key="3">
    <source>
        <dbReference type="ARBA" id="ARBA00022676"/>
    </source>
</evidence>
<evidence type="ECO:0000259" key="6">
    <source>
        <dbReference type="Pfam" id="PF08323"/>
    </source>
</evidence>
<dbReference type="InterPro" id="IPR001296">
    <property type="entry name" value="Glyco_trans_1"/>
</dbReference>
<keyword evidence="4 8" id="KW-0808">Transferase</keyword>